<evidence type="ECO:0000256" key="6">
    <source>
        <dbReference type="ARBA" id="ARBA00023136"/>
    </source>
</evidence>
<keyword evidence="2" id="KW-1003">Cell membrane</keyword>
<feature type="transmembrane region" description="Helical" evidence="9">
    <location>
        <begin position="87"/>
        <end position="105"/>
    </location>
</feature>
<feature type="transmembrane region" description="Helical" evidence="9">
    <location>
        <begin position="135"/>
        <end position="151"/>
    </location>
</feature>
<dbReference type="PANTHER" id="PTHR24249:SF415">
    <property type="entry name" value="TRACE AMINE-ASSOCIATED RECEPTOR 1"/>
    <property type="match status" value="1"/>
</dbReference>
<comment type="caution">
    <text evidence="11">The sequence shown here is derived from an EMBL/GenBank/DDBJ whole genome shotgun (WGS) entry which is preliminary data.</text>
</comment>
<evidence type="ECO:0000256" key="9">
    <source>
        <dbReference type="SAM" id="Phobius"/>
    </source>
</evidence>
<sequence>MDLCYEALNGSCGKYARPAVGTLVISYVLLMISVSWLIPAIFAYTSTYLELNLHGDRDFYETHVRCVGGCHVFFTHGPAVVTSLVSFYIPGLIIIGIYSRIYMVARNQARSINLQLNQLRRVYPSEGAQCRAQKATITIAIVVGVFLWVIMGKQADVMPYLMGY</sequence>
<dbReference type="SUPFAM" id="SSF81321">
    <property type="entry name" value="Family A G protein-coupled receptor-like"/>
    <property type="match status" value="1"/>
</dbReference>
<feature type="domain" description="G-protein coupled receptors family 1 profile" evidence="10">
    <location>
        <begin position="1"/>
        <end position="147"/>
    </location>
</feature>
<evidence type="ECO:0000259" key="10">
    <source>
        <dbReference type="PROSITE" id="PS50262"/>
    </source>
</evidence>
<reference evidence="11 12" key="1">
    <citation type="submission" date="2023-09" db="EMBL/GenBank/DDBJ databases">
        <authorList>
            <person name="Wang M."/>
        </authorList>
    </citation>
    <scope>NUCLEOTIDE SEQUENCE [LARGE SCALE GENOMIC DNA]</scope>
    <source>
        <strain evidence="11">GT-2023</strain>
        <tissue evidence="11">Liver</tissue>
    </source>
</reference>
<evidence type="ECO:0000313" key="12">
    <source>
        <dbReference type="Proteomes" id="UP001558613"/>
    </source>
</evidence>
<dbReference type="PROSITE" id="PS50262">
    <property type="entry name" value="G_PROTEIN_RECEP_F1_2"/>
    <property type="match status" value="1"/>
</dbReference>
<proteinExistence type="predicted"/>
<dbReference type="InterPro" id="IPR050569">
    <property type="entry name" value="TAAR"/>
</dbReference>
<keyword evidence="6 9" id="KW-0472">Membrane</keyword>
<evidence type="ECO:0000256" key="5">
    <source>
        <dbReference type="ARBA" id="ARBA00023040"/>
    </source>
</evidence>
<keyword evidence="5" id="KW-0297">G-protein coupled receptor</keyword>
<dbReference type="Pfam" id="PF00001">
    <property type="entry name" value="7tm_1"/>
    <property type="match status" value="1"/>
</dbReference>
<keyword evidence="8" id="KW-0807">Transducer</keyword>
<protein>
    <recommendedName>
        <fullName evidence="10">G-protein coupled receptors family 1 profile domain-containing protein</fullName>
    </recommendedName>
</protein>
<evidence type="ECO:0000313" key="11">
    <source>
        <dbReference type="EMBL" id="KAL1254084.1"/>
    </source>
</evidence>
<dbReference type="Proteomes" id="UP001558613">
    <property type="component" value="Unassembled WGS sequence"/>
</dbReference>
<keyword evidence="7" id="KW-0675">Receptor</keyword>
<evidence type="ECO:0000256" key="4">
    <source>
        <dbReference type="ARBA" id="ARBA00022989"/>
    </source>
</evidence>
<dbReference type="Gene3D" id="1.20.1070.10">
    <property type="entry name" value="Rhodopsin 7-helix transmembrane proteins"/>
    <property type="match status" value="1"/>
</dbReference>
<evidence type="ECO:0000256" key="3">
    <source>
        <dbReference type="ARBA" id="ARBA00022692"/>
    </source>
</evidence>
<feature type="transmembrane region" description="Helical" evidence="9">
    <location>
        <begin position="24"/>
        <end position="44"/>
    </location>
</feature>
<organism evidence="11 12">
    <name type="scientific">Cirrhinus molitorella</name>
    <name type="common">mud carp</name>
    <dbReference type="NCBI Taxonomy" id="172907"/>
    <lineage>
        <taxon>Eukaryota</taxon>
        <taxon>Metazoa</taxon>
        <taxon>Chordata</taxon>
        <taxon>Craniata</taxon>
        <taxon>Vertebrata</taxon>
        <taxon>Euteleostomi</taxon>
        <taxon>Actinopterygii</taxon>
        <taxon>Neopterygii</taxon>
        <taxon>Teleostei</taxon>
        <taxon>Ostariophysi</taxon>
        <taxon>Cypriniformes</taxon>
        <taxon>Cyprinidae</taxon>
        <taxon>Labeoninae</taxon>
        <taxon>Labeonini</taxon>
        <taxon>Cirrhinus</taxon>
    </lineage>
</organism>
<evidence type="ECO:0000256" key="2">
    <source>
        <dbReference type="ARBA" id="ARBA00022475"/>
    </source>
</evidence>
<keyword evidence="3 9" id="KW-0812">Transmembrane</keyword>
<dbReference type="PANTHER" id="PTHR24249">
    <property type="entry name" value="HISTAMINE RECEPTOR-RELATED G-PROTEIN COUPLED RECEPTOR"/>
    <property type="match status" value="1"/>
</dbReference>
<evidence type="ECO:0000256" key="8">
    <source>
        <dbReference type="ARBA" id="ARBA00023224"/>
    </source>
</evidence>
<gene>
    <name evidence="11" type="ORF">QQF64_016313</name>
</gene>
<name>A0ABR3LQX8_9TELE</name>
<dbReference type="InterPro" id="IPR000276">
    <property type="entry name" value="GPCR_Rhodpsn"/>
</dbReference>
<keyword evidence="12" id="KW-1185">Reference proteome</keyword>
<accession>A0ABR3LQX8</accession>
<evidence type="ECO:0000256" key="1">
    <source>
        <dbReference type="ARBA" id="ARBA00004651"/>
    </source>
</evidence>
<dbReference type="InterPro" id="IPR017452">
    <property type="entry name" value="GPCR_Rhodpsn_7TM"/>
</dbReference>
<keyword evidence="4 9" id="KW-1133">Transmembrane helix</keyword>
<dbReference type="EMBL" id="JAYMGO010000020">
    <property type="protein sequence ID" value="KAL1254084.1"/>
    <property type="molecule type" value="Genomic_DNA"/>
</dbReference>
<comment type="subcellular location">
    <subcellularLocation>
        <location evidence="1">Cell membrane</location>
        <topology evidence="1">Multi-pass membrane protein</topology>
    </subcellularLocation>
</comment>
<evidence type="ECO:0000256" key="7">
    <source>
        <dbReference type="ARBA" id="ARBA00023170"/>
    </source>
</evidence>